<accession>A0ABX5LSL5</accession>
<feature type="signal peptide" evidence="1">
    <location>
        <begin position="1"/>
        <end position="28"/>
    </location>
</feature>
<sequence>MKNQWNGIFAIFALTFALFTACDNSSSACENDSAHGNFISQNFDYIIKHPIIEISDTGAVNRAQIFNFSPF</sequence>
<dbReference type="PROSITE" id="PS51257">
    <property type="entry name" value="PROKAR_LIPOPROTEIN"/>
    <property type="match status" value="1"/>
</dbReference>
<evidence type="ECO:0000313" key="2">
    <source>
        <dbReference type="EMBL" id="PWL04263.1"/>
    </source>
</evidence>
<keyword evidence="3" id="KW-1185">Reference proteome</keyword>
<dbReference type="EMBL" id="QGHD01000001">
    <property type="protein sequence ID" value="PWL04263.1"/>
    <property type="molecule type" value="Genomic_DNA"/>
</dbReference>
<reference evidence="2 3" key="1">
    <citation type="submission" date="2018-05" db="EMBL/GenBank/DDBJ databases">
        <title>Animal gut microbial communities from fecal samples from Wisconsin, USA.</title>
        <authorList>
            <person name="Neumann A."/>
        </authorList>
    </citation>
    <scope>NUCLEOTIDE SEQUENCE [LARGE SCALE GENOMIC DNA]</scope>
    <source>
        <strain evidence="2 3">UWS4</strain>
    </source>
</reference>
<name>A0ABX5LSL5_9BACT</name>
<organism evidence="2 3">
    <name type="scientific">Hallerella porci</name>
    <dbReference type="NCBI Taxonomy" id="1945871"/>
    <lineage>
        <taxon>Bacteria</taxon>
        <taxon>Pseudomonadati</taxon>
        <taxon>Fibrobacterota</taxon>
        <taxon>Fibrobacteria</taxon>
        <taxon>Fibrobacterales</taxon>
        <taxon>Fibrobacteraceae</taxon>
        <taxon>Hallerella</taxon>
    </lineage>
</organism>
<evidence type="ECO:0000313" key="3">
    <source>
        <dbReference type="Proteomes" id="UP000245523"/>
    </source>
</evidence>
<evidence type="ECO:0000256" key="1">
    <source>
        <dbReference type="SAM" id="SignalP"/>
    </source>
</evidence>
<proteinExistence type="predicted"/>
<gene>
    <name evidence="2" type="ORF">B0H50_101278</name>
</gene>
<keyword evidence="1" id="KW-0732">Signal</keyword>
<comment type="caution">
    <text evidence="2">The sequence shown here is derived from an EMBL/GenBank/DDBJ whole genome shotgun (WGS) entry which is preliminary data.</text>
</comment>
<feature type="chain" id="PRO_5046483660" evidence="1">
    <location>
        <begin position="29"/>
        <end position="71"/>
    </location>
</feature>
<protein>
    <submittedName>
        <fullName evidence="2">Uncharacterized protein</fullName>
    </submittedName>
</protein>
<dbReference type="RefSeq" id="WP_106198106.1">
    <property type="nucleotide sequence ID" value="NZ_JAXEIU010000055.1"/>
</dbReference>
<dbReference type="Proteomes" id="UP000245523">
    <property type="component" value="Unassembled WGS sequence"/>
</dbReference>